<protein>
    <recommendedName>
        <fullName evidence="3">Glyoxalase</fullName>
    </recommendedName>
</protein>
<accession>A0ABU1MHR7</accession>
<reference evidence="1 2" key="1">
    <citation type="submission" date="2023-07" db="EMBL/GenBank/DDBJ databases">
        <title>Sorghum-associated microbial communities from plants grown in Nebraska, USA.</title>
        <authorList>
            <person name="Schachtman D."/>
        </authorList>
    </citation>
    <scope>NUCLEOTIDE SEQUENCE [LARGE SCALE GENOMIC DNA]</scope>
    <source>
        <strain evidence="1 2">DS1027</strain>
    </source>
</reference>
<organism evidence="1 2">
    <name type="scientific">Novosphingobium capsulatum</name>
    <dbReference type="NCBI Taxonomy" id="13688"/>
    <lineage>
        <taxon>Bacteria</taxon>
        <taxon>Pseudomonadati</taxon>
        <taxon>Pseudomonadota</taxon>
        <taxon>Alphaproteobacteria</taxon>
        <taxon>Sphingomonadales</taxon>
        <taxon>Sphingomonadaceae</taxon>
        <taxon>Novosphingobium</taxon>
    </lineage>
</organism>
<dbReference type="RefSeq" id="WP_022678279.1">
    <property type="nucleotide sequence ID" value="NZ_CP140000.1"/>
</dbReference>
<evidence type="ECO:0000313" key="2">
    <source>
        <dbReference type="Proteomes" id="UP001184150"/>
    </source>
</evidence>
<evidence type="ECO:0008006" key="3">
    <source>
        <dbReference type="Google" id="ProtNLM"/>
    </source>
</evidence>
<dbReference type="EMBL" id="JAVDRD010000001">
    <property type="protein sequence ID" value="MDR6509846.1"/>
    <property type="molecule type" value="Genomic_DNA"/>
</dbReference>
<keyword evidence="2" id="KW-1185">Reference proteome</keyword>
<gene>
    <name evidence="1" type="ORF">J2792_000686</name>
</gene>
<dbReference type="SUPFAM" id="SSF54593">
    <property type="entry name" value="Glyoxalase/Bleomycin resistance protein/Dihydroxybiphenyl dioxygenase"/>
    <property type="match status" value="1"/>
</dbReference>
<proteinExistence type="predicted"/>
<dbReference type="InterPro" id="IPR029068">
    <property type="entry name" value="Glyas_Bleomycin-R_OHBP_Dase"/>
</dbReference>
<evidence type="ECO:0000313" key="1">
    <source>
        <dbReference type="EMBL" id="MDR6509846.1"/>
    </source>
</evidence>
<name>A0ABU1MHR7_9SPHN</name>
<sequence>MDQLTSAVTPAATLGYGQPIGGICQTAFVVRDINAAIDHFIRDCGAGPFFLLPHFLTEGQVYRGTPSTADVAIAMGFAGHMQIELIQPLDDNPSVYRETIEARGHGFHHVGIACRDVDAALPGYLQRGYTMAFRAPVPTGGAVAYLEGGHDGAPGFVELIPATPDMDRHFTAMWQASRGWDGSDPVRPFL</sequence>
<dbReference type="Proteomes" id="UP001184150">
    <property type="component" value="Unassembled WGS sequence"/>
</dbReference>
<comment type="caution">
    <text evidence="1">The sequence shown here is derived from an EMBL/GenBank/DDBJ whole genome shotgun (WGS) entry which is preliminary data.</text>
</comment>
<dbReference type="Gene3D" id="3.10.180.10">
    <property type="entry name" value="2,3-Dihydroxybiphenyl 1,2-Dioxygenase, domain 1"/>
    <property type="match status" value="1"/>
</dbReference>
<dbReference type="Pfam" id="PF13669">
    <property type="entry name" value="Glyoxalase_4"/>
    <property type="match status" value="1"/>
</dbReference>